<dbReference type="GO" id="GO:0043531">
    <property type="term" value="F:ADP binding"/>
    <property type="evidence" value="ECO:0007669"/>
    <property type="project" value="InterPro"/>
</dbReference>
<dbReference type="InterPro" id="IPR056789">
    <property type="entry name" value="LRR_R13L1-DRL21"/>
</dbReference>
<comment type="caution">
    <text evidence="7">The sequence shown here is derived from an EMBL/GenBank/DDBJ whole genome shotgun (WGS) entry which is preliminary data.</text>
</comment>
<dbReference type="Pfam" id="PF00931">
    <property type="entry name" value="NB-ARC"/>
    <property type="match status" value="1"/>
</dbReference>
<accession>A0A3L6PZ03</accession>
<evidence type="ECO:0000259" key="5">
    <source>
        <dbReference type="Pfam" id="PF23559"/>
    </source>
</evidence>
<protein>
    <recommendedName>
        <fullName evidence="9">NB-ARC domain-containing protein</fullName>
    </recommendedName>
</protein>
<evidence type="ECO:0008006" key="9">
    <source>
        <dbReference type="Google" id="ProtNLM"/>
    </source>
</evidence>
<dbReference type="Pfam" id="PF11331">
    <property type="entry name" value="Zn_ribbon_12"/>
    <property type="match status" value="1"/>
</dbReference>
<feature type="domain" description="R13L1/DRL21-like LRR repeat region" evidence="6">
    <location>
        <begin position="741"/>
        <end position="875"/>
    </location>
</feature>
<dbReference type="InterPro" id="IPR021480">
    <property type="entry name" value="Zinc_ribbon_12"/>
</dbReference>
<dbReference type="EMBL" id="PQIB02000015">
    <property type="protein sequence ID" value="RLM65739.1"/>
    <property type="molecule type" value="Genomic_DNA"/>
</dbReference>
<dbReference type="OrthoDB" id="637885at2759"/>
<dbReference type="InterPro" id="IPR027417">
    <property type="entry name" value="P-loop_NTPase"/>
</dbReference>
<dbReference type="AlphaFoldDB" id="A0A3L6PZ03"/>
<dbReference type="InterPro" id="IPR058922">
    <property type="entry name" value="WHD_DRP"/>
</dbReference>
<gene>
    <name evidence="7" type="ORF">C2845_PM16G05810</name>
</gene>
<keyword evidence="8" id="KW-1185">Reference proteome</keyword>
<evidence type="ECO:0000313" key="7">
    <source>
        <dbReference type="EMBL" id="RLM65739.1"/>
    </source>
</evidence>
<evidence type="ECO:0000313" key="8">
    <source>
        <dbReference type="Proteomes" id="UP000275267"/>
    </source>
</evidence>
<dbReference type="PANTHER" id="PTHR36766:SF55">
    <property type="entry name" value="OS11G0492900 PROTEIN"/>
    <property type="match status" value="1"/>
</dbReference>
<dbReference type="Proteomes" id="UP000275267">
    <property type="component" value="Unassembled WGS sequence"/>
</dbReference>
<dbReference type="Gene3D" id="3.40.50.300">
    <property type="entry name" value="P-loop containing nucleotide triphosphate hydrolases"/>
    <property type="match status" value="1"/>
</dbReference>
<name>A0A3L6PZ03_PANMI</name>
<dbReference type="InterPro" id="IPR002182">
    <property type="entry name" value="NB-ARC"/>
</dbReference>
<dbReference type="SUPFAM" id="SSF52540">
    <property type="entry name" value="P-loop containing nucleoside triphosphate hydrolases"/>
    <property type="match status" value="1"/>
</dbReference>
<keyword evidence="1" id="KW-0433">Leucine-rich repeat</keyword>
<evidence type="ECO:0000256" key="2">
    <source>
        <dbReference type="ARBA" id="ARBA00022821"/>
    </source>
</evidence>
<sequence>MCRERKMFKTADDLTLRAPDRSVMQKLPAAKEAKQRPPPRNHCRPVLKGAPFIVCSGCFKLVQVPADFAVFTKKVHKLRCGFCSAVLSYAYRVPARKKTYQKSIDQLRSIADAALLLLEVFGAPRRELGRSSNSWLETGTLFGGFQEPKTSTKYRMKNVVTRQGLDTYTWSSTSTLTEEDSFDPHKYSYRQVEKSQSSFYEDLQAWFAMENRYGEGLGHHACMQQVGPKLLGRNDMRQMIMEKLLLDRNGGRNCTVICINAGSGHGKTSLLHALYNDQVLTDTFDKSIWIQLSAKSDMLMLFKKIVEVAMNDHCSIANLGCLQEMVKEEISDKKFLLFLDDADIEDRQFWSTVLEVFNAGAKGSAVIMATKSDTVSTFRDVATHFLLLNPLSEESNLMLLQQCAIVGTDIQSNPDLLMVAHRIISRFGDNPLYLKAIGGLLCHADSSLEIDKFEGNGMPLQLCHDVLPIHLKKCLAFCSLFPDGYIFDKHHMVPQWISHGCVRPAEGCELEDAGVGYFNELLCRSFFQYSPVHNDRFVMHEIIYKVVESVSLDKYFKSEDPTSSIPENILHLSLVSSQFQTIELMYRTEELKVLQTFLVVQPEWQPYKISFPTLKLVGLDNFFLKFTSLETLDLSHTDTEELPGSIVGLRNLQYLSVNNTSIRALPSELCCLSNLQILEAKDCRFLTELPGDTKKLIKLRHLDVTKDLGYVQLPYGVAQLTELRTLPVFHTSSDPSHCSVSELGNLHNLRGCLQLSGLESVKTGSKAQEANLKDKYHLKDLTLQWHGGGINIDDEDDDEDTEDVAEQVLESLQPHTNLQELTIRGYEGSAFPDWMQGSSSLPSLVTLTLDGCCNCTRFPTIAQLPSLKFLSVQKMYDVKRLTSNTHGTIKFPSLELLNLWEMYGLEELFEASEGDCPRLRKVCISRCPDLKRLPCAPSLTELVLHCGHQLPDIPELVSLVSLKIEGFHGVKSFSLPASAALPVLKKLEIRSCKELSSVEGLSALTTVQRLKVAGCPKLVLPRADSLRT</sequence>
<dbReference type="Pfam" id="PF23559">
    <property type="entry name" value="WHD_DRP"/>
    <property type="match status" value="1"/>
</dbReference>
<feature type="domain" description="Disease resistance protein winged helix" evidence="5">
    <location>
        <begin position="480"/>
        <end position="545"/>
    </location>
</feature>
<organism evidence="7 8">
    <name type="scientific">Panicum miliaceum</name>
    <name type="common">Proso millet</name>
    <name type="synonym">Broomcorn millet</name>
    <dbReference type="NCBI Taxonomy" id="4540"/>
    <lineage>
        <taxon>Eukaryota</taxon>
        <taxon>Viridiplantae</taxon>
        <taxon>Streptophyta</taxon>
        <taxon>Embryophyta</taxon>
        <taxon>Tracheophyta</taxon>
        <taxon>Spermatophyta</taxon>
        <taxon>Magnoliopsida</taxon>
        <taxon>Liliopsida</taxon>
        <taxon>Poales</taxon>
        <taxon>Poaceae</taxon>
        <taxon>PACMAD clade</taxon>
        <taxon>Panicoideae</taxon>
        <taxon>Panicodae</taxon>
        <taxon>Paniceae</taxon>
        <taxon>Panicinae</taxon>
        <taxon>Panicum</taxon>
        <taxon>Panicum sect. Panicum</taxon>
    </lineage>
</organism>
<dbReference type="PRINTS" id="PR00364">
    <property type="entry name" value="DISEASERSIST"/>
</dbReference>
<feature type="domain" description="Probable zinc-ribbon" evidence="4">
    <location>
        <begin position="49"/>
        <end position="89"/>
    </location>
</feature>
<reference evidence="8" key="1">
    <citation type="journal article" date="2019" name="Nat. Commun.">
        <title>The genome of broomcorn millet.</title>
        <authorList>
            <person name="Zou C."/>
            <person name="Miki D."/>
            <person name="Li D."/>
            <person name="Tang Q."/>
            <person name="Xiao L."/>
            <person name="Rajput S."/>
            <person name="Deng P."/>
            <person name="Jia W."/>
            <person name="Huang R."/>
            <person name="Zhang M."/>
            <person name="Sun Y."/>
            <person name="Hu J."/>
            <person name="Fu X."/>
            <person name="Schnable P.S."/>
            <person name="Li F."/>
            <person name="Zhang H."/>
            <person name="Feng B."/>
            <person name="Zhu X."/>
            <person name="Liu R."/>
            <person name="Schnable J.C."/>
            <person name="Zhu J.-K."/>
            <person name="Zhang H."/>
        </authorList>
    </citation>
    <scope>NUCLEOTIDE SEQUENCE [LARGE SCALE GENOMIC DNA]</scope>
</reference>
<evidence type="ECO:0000256" key="1">
    <source>
        <dbReference type="ARBA" id="ARBA00022614"/>
    </source>
</evidence>
<evidence type="ECO:0000259" key="4">
    <source>
        <dbReference type="Pfam" id="PF11331"/>
    </source>
</evidence>
<feature type="domain" description="NB-ARC" evidence="3">
    <location>
        <begin position="236"/>
        <end position="405"/>
    </location>
</feature>
<dbReference type="STRING" id="4540.A0A3L6PZ03"/>
<dbReference type="Gene3D" id="3.80.10.10">
    <property type="entry name" value="Ribonuclease Inhibitor"/>
    <property type="match status" value="3"/>
</dbReference>
<evidence type="ECO:0000259" key="3">
    <source>
        <dbReference type="Pfam" id="PF00931"/>
    </source>
</evidence>
<dbReference type="SUPFAM" id="SSF52058">
    <property type="entry name" value="L domain-like"/>
    <property type="match status" value="1"/>
</dbReference>
<proteinExistence type="predicted"/>
<dbReference type="Pfam" id="PF25019">
    <property type="entry name" value="LRR_R13L1-DRL21"/>
    <property type="match status" value="1"/>
</dbReference>
<evidence type="ECO:0000259" key="6">
    <source>
        <dbReference type="Pfam" id="PF25019"/>
    </source>
</evidence>
<dbReference type="PANTHER" id="PTHR36766">
    <property type="entry name" value="PLANT BROAD-SPECTRUM MILDEW RESISTANCE PROTEIN RPW8"/>
    <property type="match status" value="1"/>
</dbReference>
<dbReference type="InterPro" id="IPR032675">
    <property type="entry name" value="LRR_dom_sf"/>
</dbReference>
<keyword evidence="2" id="KW-0611">Plant defense</keyword>